<evidence type="ECO:0000256" key="7">
    <source>
        <dbReference type="ARBA" id="ARBA00022519"/>
    </source>
</evidence>
<dbReference type="InterPro" id="IPR050445">
    <property type="entry name" value="Bact_polysacc_biosynth/exp"/>
</dbReference>
<dbReference type="FunFam" id="3.40.50.300:FF:000527">
    <property type="entry name" value="Tyrosine-protein kinase etk"/>
    <property type="match status" value="1"/>
</dbReference>
<feature type="transmembrane region" description="Helical" evidence="17">
    <location>
        <begin position="14"/>
        <end position="34"/>
    </location>
</feature>
<dbReference type="NCBIfam" id="TIGR01007">
    <property type="entry name" value="eps_fam"/>
    <property type="match status" value="1"/>
</dbReference>
<keyword evidence="13 17" id="KW-1133">Transmembrane helix</keyword>
<name>A0AAW8D6V3_9MICC</name>
<dbReference type="EMBL" id="JAUSRG010000003">
    <property type="protein sequence ID" value="MDP9904631.1"/>
    <property type="molecule type" value="Genomic_DNA"/>
</dbReference>
<dbReference type="AlphaFoldDB" id="A0AAW8D6V3"/>
<evidence type="ECO:0000313" key="20">
    <source>
        <dbReference type="EMBL" id="MDP9904631.1"/>
    </source>
</evidence>
<dbReference type="InterPro" id="IPR027417">
    <property type="entry name" value="P-loop_NTPase"/>
</dbReference>
<organism evidence="20 23">
    <name type="scientific">Arthrobacter bambusae</name>
    <dbReference type="NCBI Taxonomy" id="1338426"/>
    <lineage>
        <taxon>Bacteria</taxon>
        <taxon>Bacillati</taxon>
        <taxon>Actinomycetota</taxon>
        <taxon>Actinomycetes</taxon>
        <taxon>Micrococcales</taxon>
        <taxon>Micrococcaceae</taxon>
        <taxon>Arthrobacter</taxon>
    </lineage>
</organism>
<accession>A0AAW8D6V3</accession>
<evidence type="ECO:0000256" key="12">
    <source>
        <dbReference type="ARBA" id="ARBA00022840"/>
    </source>
</evidence>
<proteinExistence type="inferred from homology"/>
<keyword evidence="10" id="KW-0547">Nucleotide-binding</keyword>
<evidence type="ECO:0000256" key="8">
    <source>
        <dbReference type="ARBA" id="ARBA00022679"/>
    </source>
</evidence>
<comment type="catalytic activity">
    <reaction evidence="16">
        <text>L-tyrosyl-[protein] + ATP = O-phospho-L-tyrosyl-[protein] + ADP + H(+)</text>
        <dbReference type="Rhea" id="RHEA:10596"/>
        <dbReference type="Rhea" id="RHEA-COMP:10136"/>
        <dbReference type="Rhea" id="RHEA-COMP:20101"/>
        <dbReference type="ChEBI" id="CHEBI:15378"/>
        <dbReference type="ChEBI" id="CHEBI:30616"/>
        <dbReference type="ChEBI" id="CHEBI:46858"/>
        <dbReference type="ChEBI" id="CHEBI:61978"/>
        <dbReference type="ChEBI" id="CHEBI:456216"/>
        <dbReference type="EC" id="2.7.10.2"/>
    </reaction>
</comment>
<dbReference type="Proteomes" id="UP001230951">
    <property type="component" value="Unassembled WGS sequence"/>
</dbReference>
<evidence type="ECO:0000256" key="10">
    <source>
        <dbReference type="ARBA" id="ARBA00022741"/>
    </source>
</evidence>
<dbReference type="PANTHER" id="PTHR32309:SF13">
    <property type="entry name" value="FERRIC ENTEROBACTIN TRANSPORT PROTEIN FEPE"/>
    <property type="match status" value="1"/>
</dbReference>
<keyword evidence="11" id="KW-0418">Kinase</keyword>
<evidence type="ECO:0000313" key="22">
    <source>
        <dbReference type="Proteomes" id="UP001230951"/>
    </source>
</evidence>
<evidence type="ECO:0000259" key="18">
    <source>
        <dbReference type="Pfam" id="PF02706"/>
    </source>
</evidence>
<comment type="similarity">
    <text evidence="3">Belongs to the CpsD/CapB family.</text>
</comment>
<dbReference type="GO" id="GO:0005886">
    <property type="term" value="C:plasma membrane"/>
    <property type="evidence" value="ECO:0007669"/>
    <property type="project" value="UniProtKB-SubCell"/>
</dbReference>
<dbReference type="InterPro" id="IPR005702">
    <property type="entry name" value="Wzc-like_C"/>
</dbReference>
<dbReference type="CDD" id="cd05387">
    <property type="entry name" value="BY-kinase"/>
    <property type="match status" value="1"/>
</dbReference>
<keyword evidence="9 17" id="KW-0812">Transmembrane</keyword>
<dbReference type="EC" id="2.7.10.2" evidence="5"/>
<dbReference type="Proteomes" id="UP001242995">
    <property type="component" value="Unassembled WGS sequence"/>
</dbReference>
<dbReference type="SUPFAM" id="SSF52540">
    <property type="entry name" value="P-loop containing nucleoside triphosphate hydrolases"/>
    <property type="match status" value="1"/>
</dbReference>
<keyword evidence="22" id="KW-1185">Reference proteome</keyword>
<dbReference type="Pfam" id="PF13614">
    <property type="entry name" value="AAA_31"/>
    <property type="match status" value="1"/>
</dbReference>
<evidence type="ECO:0000256" key="14">
    <source>
        <dbReference type="ARBA" id="ARBA00023136"/>
    </source>
</evidence>
<dbReference type="RefSeq" id="WP_306960442.1">
    <property type="nucleotide sequence ID" value="NZ_JAUSRG010000003.1"/>
</dbReference>
<evidence type="ECO:0000256" key="5">
    <source>
        <dbReference type="ARBA" id="ARBA00011903"/>
    </source>
</evidence>
<evidence type="ECO:0000256" key="1">
    <source>
        <dbReference type="ARBA" id="ARBA00004429"/>
    </source>
</evidence>
<comment type="similarity">
    <text evidence="4">Belongs to the etk/wzc family.</text>
</comment>
<comment type="similarity">
    <text evidence="2">Belongs to the CpsC/CapA family.</text>
</comment>
<keyword evidence="14 17" id="KW-0472">Membrane</keyword>
<evidence type="ECO:0000256" key="3">
    <source>
        <dbReference type="ARBA" id="ARBA00007316"/>
    </source>
</evidence>
<evidence type="ECO:0000256" key="17">
    <source>
        <dbReference type="SAM" id="Phobius"/>
    </source>
</evidence>
<gene>
    <name evidence="20" type="ORF">J2S90_001586</name>
    <name evidence="21" type="ORF">J2S93_002367</name>
</gene>
<dbReference type="Gene3D" id="3.40.50.300">
    <property type="entry name" value="P-loop containing nucleotide triphosphate hydrolases"/>
    <property type="match status" value="1"/>
</dbReference>
<dbReference type="EMBL" id="JAUSTF010000004">
    <property type="protein sequence ID" value="MDQ0180940.1"/>
    <property type="molecule type" value="Genomic_DNA"/>
</dbReference>
<evidence type="ECO:0000256" key="11">
    <source>
        <dbReference type="ARBA" id="ARBA00022777"/>
    </source>
</evidence>
<keyword evidence="8" id="KW-0808">Transferase</keyword>
<evidence type="ECO:0000256" key="13">
    <source>
        <dbReference type="ARBA" id="ARBA00022989"/>
    </source>
</evidence>
<evidence type="ECO:0000256" key="4">
    <source>
        <dbReference type="ARBA" id="ARBA00008883"/>
    </source>
</evidence>
<protein>
    <recommendedName>
        <fullName evidence="5">non-specific protein-tyrosine kinase</fullName>
        <ecNumber evidence="5">2.7.10.2</ecNumber>
    </recommendedName>
</protein>
<keyword evidence="7" id="KW-0997">Cell inner membrane</keyword>
<evidence type="ECO:0000313" key="23">
    <source>
        <dbReference type="Proteomes" id="UP001242995"/>
    </source>
</evidence>
<dbReference type="InterPro" id="IPR003856">
    <property type="entry name" value="LPS_length_determ_N"/>
</dbReference>
<feature type="domain" description="AAA" evidence="19">
    <location>
        <begin position="258"/>
        <end position="406"/>
    </location>
</feature>
<keyword evidence="6" id="KW-1003">Cell membrane</keyword>
<dbReference type="InterPro" id="IPR025669">
    <property type="entry name" value="AAA_dom"/>
</dbReference>
<dbReference type="GO" id="GO:0004715">
    <property type="term" value="F:non-membrane spanning protein tyrosine kinase activity"/>
    <property type="evidence" value="ECO:0007669"/>
    <property type="project" value="UniProtKB-EC"/>
</dbReference>
<comment type="subcellular location">
    <subcellularLocation>
        <location evidence="1">Cell inner membrane</location>
        <topology evidence="1">Multi-pass membrane protein</topology>
    </subcellularLocation>
</comment>
<dbReference type="PANTHER" id="PTHR32309">
    <property type="entry name" value="TYROSINE-PROTEIN KINASE"/>
    <property type="match status" value="1"/>
</dbReference>
<dbReference type="GO" id="GO:0005524">
    <property type="term" value="F:ATP binding"/>
    <property type="evidence" value="ECO:0007669"/>
    <property type="project" value="UniProtKB-KW"/>
</dbReference>
<evidence type="ECO:0000256" key="9">
    <source>
        <dbReference type="ARBA" id="ARBA00022692"/>
    </source>
</evidence>
<reference evidence="20 22" key="1">
    <citation type="submission" date="2023-07" db="EMBL/GenBank/DDBJ databases">
        <title>Sorghum-associated microbial communities from plants grown in Nebraska, USA.</title>
        <authorList>
            <person name="Schachtman D."/>
        </authorList>
    </citation>
    <scope>NUCLEOTIDE SEQUENCE</scope>
    <source>
        <strain evidence="20">DS1006</strain>
        <strain evidence="21 22">DS1016</strain>
    </source>
</reference>
<evidence type="ECO:0000313" key="21">
    <source>
        <dbReference type="EMBL" id="MDQ0180940.1"/>
    </source>
</evidence>
<sequence length="463" mass="49369">MELKDYLRVIRQRWIAIVAAALIGLALAGGFTLLQTPEYQSRSELFVSVKGGSSPTDVIQGNTFAEKRVTSYVSLATSPRVLQAVADELKLTGGMNQLVGKVAATAQAQTVLIDITATDPDPSQAARIANSTARQLITAVNNVEDVTIVRLSVFEEAAPSTSPSSPRVPLNLAIGLALGLLAGIAFAVTRELFDTRLRSQADIERVVSVGILGTFSTDSSLEKAPLVTQHDKFNHRAESFRQLRTHLHFTNLSGGAQTVVVSSSIPGEGKTSTAVNLAIMLAESGAKVLLVDADLRRPRVAKYLGLEGSVGLSGVITNSVALEEAIQSWGPGGQLNVLTSGRSAPNPSELLGSSTMEKLVSRFESEYEVIIIDAPPLLPVTDPAVLGSMASGVLLVVSADGRTHRGELQQAVSDLEAVNARLLGLVVNRVEQTRGSYSYYDYRPETVESGRRGKDKGSRSRRR</sequence>
<dbReference type="Pfam" id="PF02706">
    <property type="entry name" value="Wzz"/>
    <property type="match status" value="1"/>
</dbReference>
<evidence type="ECO:0000256" key="6">
    <source>
        <dbReference type="ARBA" id="ARBA00022475"/>
    </source>
</evidence>
<evidence type="ECO:0000256" key="16">
    <source>
        <dbReference type="ARBA" id="ARBA00051245"/>
    </source>
</evidence>
<evidence type="ECO:0000256" key="15">
    <source>
        <dbReference type="ARBA" id="ARBA00023137"/>
    </source>
</evidence>
<keyword evidence="15" id="KW-0829">Tyrosine-protein kinase</keyword>
<dbReference type="GO" id="GO:0042802">
    <property type="term" value="F:identical protein binding"/>
    <property type="evidence" value="ECO:0007669"/>
    <property type="project" value="UniProtKB-ARBA"/>
</dbReference>
<feature type="domain" description="Polysaccharide chain length determinant N-terminal" evidence="18">
    <location>
        <begin position="2"/>
        <end position="89"/>
    </location>
</feature>
<keyword evidence="12" id="KW-0067">ATP-binding</keyword>
<evidence type="ECO:0000256" key="2">
    <source>
        <dbReference type="ARBA" id="ARBA00006683"/>
    </source>
</evidence>
<evidence type="ECO:0000259" key="19">
    <source>
        <dbReference type="Pfam" id="PF13614"/>
    </source>
</evidence>
<comment type="caution">
    <text evidence="20">The sequence shown here is derived from an EMBL/GenBank/DDBJ whole genome shotgun (WGS) entry which is preliminary data.</text>
</comment>